<evidence type="ECO:0000313" key="1">
    <source>
        <dbReference type="EMBL" id="MFD2832795.1"/>
    </source>
</evidence>
<dbReference type="InterPro" id="IPR032342">
    <property type="entry name" value="DUF4861"/>
</dbReference>
<protein>
    <submittedName>
        <fullName evidence="1">DUF4861 domain-containing protein</fullName>
    </submittedName>
</protein>
<organism evidence="1 2">
    <name type="scientific">Christiangramia antarctica</name>
    <dbReference type="NCBI Taxonomy" id="2058158"/>
    <lineage>
        <taxon>Bacteria</taxon>
        <taxon>Pseudomonadati</taxon>
        <taxon>Bacteroidota</taxon>
        <taxon>Flavobacteriia</taxon>
        <taxon>Flavobacteriales</taxon>
        <taxon>Flavobacteriaceae</taxon>
        <taxon>Christiangramia</taxon>
    </lineage>
</organism>
<dbReference type="Pfam" id="PF16153">
    <property type="entry name" value="DUF4861"/>
    <property type="match status" value="1"/>
</dbReference>
<comment type="caution">
    <text evidence="1">The sequence shown here is derived from an EMBL/GenBank/DDBJ whole genome shotgun (WGS) entry which is preliminary data.</text>
</comment>
<sequence>MKKLVISIVLLSSILFIQCKRENENTEKSFSKKVILKNSSSDSLFDKPVIIERSKLKIEDSTKYPVLTSGDDIYPLQVSDTDIDGVWNQIFLVADFAPNESKELDLKWTEKSKNPEYTKRTSVRFGKRKTESDTVAPATEEVLTKNDMPAKQGFQKYQTDGPTWENDKVGFRQYLDGRYSKDIFGKRSSNISPEDVGINDTGAVEDNYHVMEDWGRDILSVGNSVGVGGFGLIVNDTVRRLGALVTDTVSNVATTHFKIEEEGPVKSVLSYDYKNWEIAGNTYNVKETTTIWPGIYGFKNTVNITGLKANEMLAVGLVNINNQNPVSEIEVNDDWVAIITHDHQTYEREWILGLALILPKDSYQGYMDALKNGKLTDSYLAKLSIKNSKPVSYYVIAGWELSQEKKFADPEFFRQYVIKTANQLSSAIEIVIQ</sequence>
<name>A0ABW5X3H9_9FLAO</name>
<proteinExistence type="predicted"/>
<dbReference type="RefSeq" id="WP_251742187.1">
    <property type="nucleotide sequence ID" value="NZ_JBHUOJ010000010.1"/>
</dbReference>
<keyword evidence="2" id="KW-1185">Reference proteome</keyword>
<dbReference type="Proteomes" id="UP001597438">
    <property type="component" value="Unassembled WGS sequence"/>
</dbReference>
<reference evidence="2" key="1">
    <citation type="journal article" date="2019" name="Int. J. Syst. Evol. Microbiol.">
        <title>The Global Catalogue of Microorganisms (GCM) 10K type strain sequencing project: providing services to taxonomists for standard genome sequencing and annotation.</title>
        <authorList>
            <consortium name="The Broad Institute Genomics Platform"/>
            <consortium name="The Broad Institute Genome Sequencing Center for Infectious Disease"/>
            <person name="Wu L."/>
            <person name="Ma J."/>
        </authorList>
    </citation>
    <scope>NUCLEOTIDE SEQUENCE [LARGE SCALE GENOMIC DNA]</scope>
    <source>
        <strain evidence="2">KCTC 52925</strain>
    </source>
</reference>
<dbReference type="EMBL" id="JBHUOJ010000010">
    <property type="protein sequence ID" value="MFD2832795.1"/>
    <property type="molecule type" value="Genomic_DNA"/>
</dbReference>
<evidence type="ECO:0000313" key="2">
    <source>
        <dbReference type="Proteomes" id="UP001597438"/>
    </source>
</evidence>
<accession>A0ABW5X3H9</accession>
<gene>
    <name evidence="1" type="ORF">ACFSYS_05795</name>
</gene>